<evidence type="ECO:0000256" key="3">
    <source>
        <dbReference type="ARBA" id="ARBA00022475"/>
    </source>
</evidence>
<dbReference type="InterPro" id="IPR052156">
    <property type="entry name" value="BCAA_Transport_ATP-bd_LivF"/>
</dbReference>
<keyword evidence="9" id="KW-1185">Reference proteome</keyword>
<keyword evidence="5 8" id="KW-0067">ATP-binding</keyword>
<sequence>MLTIENLHAWYGNSHILQGVNLEVKPGELVCLVGRNGAGKTTTVKSVAGLIPKIRGSVRFEGKELVGAPAHVRFEMGLAYVPEERRIVPGLTVRENIQLGLLRSPLHGREKEVIDEIAETFPRLKERLDQQAVTMSGGEQQMLAIARAAASRPKCIMLDEPSEGIMPVLVDEMFRYFEALKRAGVTILLIEQNVELALRIADRAYILDQGEVVYNGGAHEMLADEAMQERYCSV</sequence>
<comment type="similarity">
    <text evidence="1">Belongs to the ABC transporter superfamily.</text>
</comment>
<dbReference type="GO" id="GO:0005524">
    <property type="term" value="F:ATP binding"/>
    <property type="evidence" value="ECO:0007669"/>
    <property type="project" value="UniProtKB-KW"/>
</dbReference>
<keyword evidence="3" id="KW-1003">Cell membrane</keyword>
<evidence type="ECO:0000256" key="5">
    <source>
        <dbReference type="ARBA" id="ARBA00022840"/>
    </source>
</evidence>
<accession>A0A6S7F3F6</accession>
<dbReference type="PANTHER" id="PTHR43820">
    <property type="entry name" value="HIGH-AFFINITY BRANCHED-CHAIN AMINO ACID TRANSPORT ATP-BINDING PROTEIN LIVF"/>
    <property type="match status" value="1"/>
</dbReference>
<dbReference type="Pfam" id="PF00005">
    <property type="entry name" value="ABC_tran"/>
    <property type="match status" value="1"/>
</dbReference>
<organism evidence="8 9">
    <name type="scientific">Achromobacter insolitus</name>
    <dbReference type="NCBI Taxonomy" id="217204"/>
    <lineage>
        <taxon>Bacteria</taxon>
        <taxon>Pseudomonadati</taxon>
        <taxon>Pseudomonadota</taxon>
        <taxon>Betaproteobacteria</taxon>
        <taxon>Burkholderiales</taxon>
        <taxon>Alcaligenaceae</taxon>
        <taxon>Achromobacter</taxon>
    </lineage>
</organism>
<evidence type="ECO:0000256" key="1">
    <source>
        <dbReference type="ARBA" id="ARBA00005417"/>
    </source>
</evidence>
<evidence type="ECO:0000313" key="9">
    <source>
        <dbReference type="Proteomes" id="UP000494183"/>
    </source>
</evidence>
<dbReference type="PROSITE" id="PS00211">
    <property type="entry name" value="ABC_TRANSPORTER_1"/>
    <property type="match status" value="1"/>
</dbReference>
<dbReference type="InterPro" id="IPR003439">
    <property type="entry name" value="ABC_transporter-like_ATP-bd"/>
</dbReference>
<dbReference type="Gene3D" id="3.40.50.300">
    <property type="entry name" value="P-loop containing nucleotide triphosphate hydrolases"/>
    <property type="match status" value="1"/>
</dbReference>
<dbReference type="InterPro" id="IPR017871">
    <property type="entry name" value="ABC_transporter-like_CS"/>
</dbReference>
<dbReference type="GO" id="GO:0015658">
    <property type="term" value="F:branched-chain amino acid transmembrane transporter activity"/>
    <property type="evidence" value="ECO:0007669"/>
    <property type="project" value="TreeGrafter"/>
</dbReference>
<dbReference type="InterPro" id="IPR003593">
    <property type="entry name" value="AAA+_ATPase"/>
</dbReference>
<feature type="domain" description="ABC transporter" evidence="7">
    <location>
        <begin position="2"/>
        <end position="234"/>
    </location>
</feature>
<keyword evidence="2" id="KW-0813">Transport</keyword>
<dbReference type="PANTHER" id="PTHR43820:SF4">
    <property type="entry name" value="HIGH-AFFINITY BRANCHED-CHAIN AMINO ACID TRANSPORT ATP-BINDING PROTEIN LIVF"/>
    <property type="match status" value="1"/>
</dbReference>
<keyword evidence="6" id="KW-0029">Amino-acid transport</keyword>
<name>A0A6S7F3F6_9BURK</name>
<dbReference type="InterPro" id="IPR027417">
    <property type="entry name" value="P-loop_NTPase"/>
</dbReference>
<evidence type="ECO:0000259" key="7">
    <source>
        <dbReference type="PROSITE" id="PS50893"/>
    </source>
</evidence>
<dbReference type="EMBL" id="CADILH010000001">
    <property type="protein sequence ID" value="CAB3929400.1"/>
    <property type="molecule type" value="Genomic_DNA"/>
</dbReference>
<dbReference type="CDD" id="cd03224">
    <property type="entry name" value="ABC_TM1139_LivF_branched"/>
    <property type="match status" value="1"/>
</dbReference>
<dbReference type="SUPFAM" id="SSF52540">
    <property type="entry name" value="P-loop containing nucleoside triphosphate hydrolases"/>
    <property type="match status" value="1"/>
</dbReference>
<reference evidence="8 9" key="1">
    <citation type="submission" date="2020-04" db="EMBL/GenBank/DDBJ databases">
        <authorList>
            <person name="De Canck E."/>
        </authorList>
    </citation>
    <scope>NUCLEOTIDE SEQUENCE [LARGE SCALE GENOMIC DNA]</scope>
    <source>
        <strain evidence="8 9">LMG 6000</strain>
    </source>
</reference>
<dbReference type="Proteomes" id="UP000494183">
    <property type="component" value="Unassembled WGS sequence"/>
</dbReference>
<gene>
    <name evidence="8" type="primary">livF_3</name>
    <name evidence="8" type="ORF">LMG6000_00452</name>
</gene>
<dbReference type="GO" id="GO:0015807">
    <property type="term" value="P:L-amino acid transport"/>
    <property type="evidence" value="ECO:0007669"/>
    <property type="project" value="TreeGrafter"/>
</dbReference>
<evidence type="ECO:0000256" key="4">
    <source>
        <dbReference type="ARBA" id="ARBA00022741"/>
    </source>
</evidence>
<dbReference type="PROSITE" id="PS50893">
    <property type="entry name" value="ABC_TRANSPORTER_2"/>
    <property type="match status" value="1"/>
</dbReference>
<proteinExistence type="inferred from homology"/>
<dbReference type="RefSeq" id="WP_175202099.1">
    <property type="nucleotide sequence ID" value="NZ_CADILH010000001.1"/>
</dbReference>
<evidence type="ECO:0000256" key="2">
    <source>
        <dbReference type="ARBA" id="ARBA00022448"/>
    </source>
</evidence>
<keyword evidence="3" id="KW-0472">Membrane</keyword>
<evidence type="ECO:0000313" key="8">
    <source>
        <dbReference type="EMBL" id="CAB3929400.1"/>
    </source>
</evidence>
<dbReference type="AlphaFoldDB" id="A0A6S7F3F6"/>
<evidence type="ECO:0000256" key="6">
    <source>
        <dbReference type="ARBA" id="ARBA00022970"/>
    </source>
</evidence>
<dbReference type="SMART" id="SM00382">
    <property type="entry name" value="AAA"/>
    <property type="match status" value="1"/>
</dbReference>
<protein>
    <submittedName>
        <fullName evidence="8">High-affinity branched-chain amino acid transport ATP-binding protein LivF</fullName>
    </submittedName>
</protein>
<keyword evidence="4" id="KW-0547">Nucleotide-binding</keyword>
<dbReference type="GO" id="GO:0016887">
    <property type="term" value="F:ATP hydrolysis activity"/>
    <property type="evidence" value="ECO:0007669"/>
    <property type="project" value="InterPro"/>
</dbReference>